<dbReference type="EMBL" id="SNRW01006618">
    <property type="protein sequence ID" value="KAA6382733.1"/>
    <property type="molecule type" value="Genomic_DNA"/>
</dbReference>
<reference evidence="1 2" key="1">
    <citation type="submission" date="2019-03" db="EMBL/GenBank/DDBJ databases">
        <title>Single cell metagenomics reveals metabolic interactions within the superorganism composed of flagellate Streblomastix strix and complex community of Bacteroidetes bacteria on its surface.</title>
        <authorList>
            <person name="Treitli S.C."/>
            <person name="Kolisko M."/>
            <person name="Husnik F."/>
            <person name="Keeling P."/>
            <person name="Hampl V."/>
        </authorList>
    </citation>
    <scope>NUCLEOTIDE SEQUENCE [LARGE SCALE GENOMIC DNA]</scope>
    <source>
        <strain evidence="1">ST1C</strain>
    </source>
</reference>
<proteinExistence type="predicted"/>
<sequence>MLRTLTIEPQSFVLSKQEFFDQPVNTLFSSGTRQTRAPLGARGRATCCCVQTCQVNWTITIPANTIGIQLNKVIETKGTLTDNEYMRVRTNFNGRKTASLALADEIKQATQHYNSSEVLKFWLRFSTACGPFQQIAICKDNTKLRETSIYAREQAIICSNSLSDLTVNNSVTVSPLESIVLSKCHCGVFIDIPCANIDTKGENYYYKIPDPITFSGVIDVNQLNPIFNEFPVLTRNYASLYLQLWMTDFLQDLKVVWLNKSRYIYDQHLAYTMIPPENPDIITLLDDSGDIAYNYYSVRLINCKDLDDGATDPKNSIQQLDNAFFEYLSIHNLCFNMENEMAIIDMIRAQKVIHFPTQVIKSQSSNYPMARFEPSSGQIQSIMSFSNIKAMFMTFAMQQYPTWFFPILFHNMDLIIDQRHAVPFPYEADTQATNVKTYYPNKYMLAWKLATDDSFIRGYNSTRIDIVDNYKIDDDNLIPENQNTLAGFMGTRSYPMCWQTGQTPMLHFLCDAIIRVMFDDNPEPQVLNLEVIGEIGGSMITAG</sequence>
<protein>
    <submittedName>
        <fullName evidence="1">Uncharacterized protein</fullName>
    </submittedName>
</protein>
<accession>A0A5J4VKK3</accession>
<dbReference type="Proteomes" id="UP000324800">
    <property type="component" value="Unassembled WGS sequence"/>
</dbReference>
<organism evidence="1 2">
    <name type="scientific">Streblomastix strix</name>
    <dbReference type="NCBI Taxonomy" id="222440"/>
    <lineage>
        <taxon>Eukaryota</taxon>
        <taxon>Metamonada</taxon>
        <taxon>Preaxostyla</taxon>
        <taxon>Oxymonadida</taxon>
        <taxon>Streblomastigidae</taxon>
        <taxon>Streblomastix</taxon>
    </lineage>
</organism>
<gene>
    <name evidence="1" type="ORF">EZS28_021739</name>
</gene>
<evidence type="ECO:0000313" key="2">
    <source>
        <dbReference type="Proteomes" id="UP000324800"/>
    </source>
</evidence>
<evidence type="ECO:0000313" key="1">
    <source>
        <dbReference type="EMBL" id="KAA6382733.1"/>
    </source>
</evidence>
<comment type="caution">
    <text evidence="1">The sequence shown here is derived from an EMBL/GenBank/DDBJ whole genome shotgun (WGS) entry which is preliminary data.</text>
</comment>
<dbReference type="AlphaFoldDB" id="A0A5J4VKK3"/>
<name>A0A5J4VKK3_9EUKA</name>